<dbReference type="InterPro" id="IPR029045">
    <property type="entry name" value="ClpP/crotonase-like_dom_sf"/>
</dbReference>
<keyword evidence="1" id="KW-0614">Plasmid</keyword>
<name>A0A4U8Z6T5_METTU</name>
<dbReference type="KEGG" id="mtun:MTUNDRAET4_0192.1"/>
<evidence type="ECO:0000313" key="2">
    <source>
        <dbReference type="Proteomes" id="UP000294360"/>
    </source>
</evidence>
<dbReference type="AlphaFoldDB" id="A0A4U8Z6T5"/>
<organism evidence="1 2">
    <name type="scientific">Methylocella tundrae</name>
    <dbReference type="NCBI Taxonomy" id="227605"/>
    <lineage>
        <taxon>Bacteria</taxon>
        <taxon>Pseudomonadati</taxon>
        <taxon>Pseudomonadota</taxon>
        <taxon>Alphaproteobacteria</taxon>
        <taxon>Hyphomicrobiales</taxon>
        <taxon>Beijerinckiaceae</taxon>
        <taxon>Methylocella</taxon>
    </lineage>
</organism>
<dbReference type="Proteomes" id="UP000294360">
    <property type="component" value="Plasmid 2"/>
</dbReference>
<gene>
    <name evidence="1" type="ORF">MTUNDRAET4_0192</name>
</gene>
<protein>
    <submittedName>
        <fullName evidence="1">Uncharacterized protein</fullName>
    </submittedName>
</protein>
<sequence>MRPFRWLKPSGLSLGGGCEILLNCDAVQAHAETYMGLVEVGVGLIPGWGGCEMPSAGLRSAACQARCRRSPAFSRSSAWRACQISDRGEGVLVPEVDGRRYDEPVSPAC</sequence>
<reference evidence="1 2" key="1">
    <citation type="submission" date="2019-03" db="EMBL/GenBank/DDBJ databases">
        <authorList>
            <person name="Kox A.R. M."/>
        </authorList>
    </citation>
    <scope>NUCLEOTIDE SEQUENCE [LARGE SCALE GENOMIC DNA]</scope>
    <source>
        <strain evidence="1">MTUNDRAET4 annotated genome</strain>
        <plasmid evidence="2">2</plasmid>
    </source>
</reference>
<dbReference type="EMBL" id="LR536451">
    <property type="protein sequence ID" value="VFU16540.1"/>
    <property type="molecule type" value="Genomic_DNA"/>
</dbReference>
<evidence type="ECO:0000313" key="1">
    <source>
        <dbReference type="EMBL" id="VFU16540.1"/>
    </source>
</evidence>
<proteinExistence type="predicted"/>
<dbReference type="SUPFAM" id="SSF52096">
    <property type="entry name" value="ClpP/crotonase"/>
    <property type="match status" value="1"/>
</dbReference>
<accession>A0A4U8Z6T5</accession>
<geneLocation type="plasmid" evidence="1 2">
    <name>2</name>
</geneLocation>
<dbReference type="Gene3D" id="3.90.226.20">
    <property type="match status" value="1"/>
</dbReference>